<evidence type="ECO:0000256" key="1">
    <source>
        <dbReference type="ARBA" id="ARBA00022737"/>
    </source>
</evidence>
<dbReference type="AlphaFoldDB" id="A0A5C6M1E8"/>
<dbReference type="EMBL" id="SRHE01000907">
    <property type="protein sequence ID" value="TWW07985.1"/>
    <property type="molecule type" value="Genomic_DNA"/>
</dbReference>
<evidence type="ECO:0000256" key="3">
    <source>
        <dbReference type="PROSITE-ProRule" id="PRU00023"/>
    </source>
</evidence>
<dbReference type="Gene3D" id="1.25.40.20">
    <property type="entry name" value="Ankyrin repeat-containing domain"/>
    <property type="match status" value="1"/>
</dbReference>
<reference evidence="5 6" key="2">
    <citation type="submission" date="2019-08" db="EMBL/GenBank/DDBJ databases">
        <authorList>
            <person name="Henke P."/>
        </authorList>
    </citation>
    <scope>NUCLEOTIDE SEQUENCE [LARGE SCALE GENOMIC DNA]</scope>
    <source>
        <strain evidence="5">Phe10_nw2017</strain>
    </source>
</reference>
<evidence type="ECO:0000313" key="5">
    <source>
        <dbReference type="EMBL" id="TWW07985.1"/>
    </source>
</evidence>
<gene>
    <name evidence="5" type="ORF">E3A20_28850</name>
</gene>
<keyword evidence="1" id="KW-0677">Repeat</keyword>
<dbReference type="PANTHER" id="PTHR24171">
    <property type="entry name" value="ANKYRIN REPEAT DOMAIN-CONTAINING PROTEIN 39-RELATED"/>
    <property type="match status" value="1"/>
</dbReference>
<dbReference type="PANTHER" id="PTHR24171:SF8">
    <property type="entry name" value="BRCA1-ASSOCIATED RING DOMAIN PROTEIN 1"/>
    <property type="match status" value="1"/>
</dbReference>
<dbReference type="PROSITE" id="PS50088">
    <property type="entry name" value="ANK_REPEAT"/>
    <property type="match status" value="1"/>
</dbReference>
<keyword evidence="6" id="KW-1185">Reference proteome</keyword>
<dbReference type="PROSITE" id="PS50297">
    <property type="entry name" value="ANK_REP_REGION"/>
    <property type="match status" value="1"/>
</dbReference>
<evidence type="ECO:0000256" key="4">
    <source>
        <dbReference type="SAM" id="MobiDB-lite"/>
    </source>
</evidence>
<reference evidence="5 6" key="1">
    <citation type="submission" date="2019-08" db="EMBL/GenBank/DDBJ databases">
        <title>100 year-old enigma solved: identification of Planctomyces bekefii, the type genus and species of the phylum Planctomycetes.</title>
        <authorList>
            <person name="Svetlana D.N."/>
            <person name="Overmann J."/>
        </authorList>
    </citation>
    <scope>NUCLEOTIDE SEQUENCE [LARGE SCALE GENOMIC DNA]</scope>
    <source>
        <strain evidence="5">Phe10_nw2017</strain>
    </source>
</reference>
<dbReference type="InterPro" id="IPR002110">
    <property type="entry name" value="Ankyrin_rpt"/>
</dbReference>
<dbReference type="SMART" id="SM00248">
    <property type="entry name" value="ANK"/>
    <property type="match status" value="1"/>
</dbReference>
<dbReference type="InterPro" id="IPR036770">
    <property type="entry name" value="Ankyrin_rpt-contain_sf"/>
</dbReference>
<protein>
    <submittedName>
        <fullName evidence="5">Uncharacterized protein</fullName>
    </submittedName>
</protein>
<name>A0A5C6M1E8_9PLAN</name>
<comment type="caution">
    <text evidence="5">The sequence shown here is derived from an EMBL/GenBank/DDBJ whole genome shotgun (WGS) entry which is preliminary data.</text>
</comment>
<dbReference type="GO" id="GO:0004842">
    <property type="term" value="F:ubiquitin-protein transferase activity"/>
    <property type="evidence" value="ECO:0007669"/>
    <property type="project" value="TreeGrafter"/>
</dbReference>
<dbReference type="SUPFAM" id="SSF48403">
    <property type="entry name" value="Ankyrin repeat"/>
    <property type="match status" value="1"/>
</dbReference>
<proteinExistence type="predicted"/>
<organism evidence="5 6">
    <name type="scientific">Planctomyces bekefii</name>
    <dbReference type="NCBI Taxonomy" id="1653850"/>
    <lineage>
        <taxon>Bacteria</taxon>
        <taxon>Pseudomonadati</taxon>
        <taxon>Planctomycetota</taxon>
        <taxon>Planctomycetia</taxon>
        <taxon>Planctomycetales</taxon>
        <taxon>Planctomycetaceae</taxon>
        <taxon>Planctomyces</taxon>
    </lineage>
</organism>
<accession>A0A5C6M1E8</accession>
<evidence type="ECO:0000256" key="2">
    <source>
        <dbReference type="ARBA" id="ARBA00023043"/>
    </source>
</evidence>
<keyword evidence="2 3" id="KW-0040">ANK repeat</keyword>
<feature type="region of interest" description="Disordered" evidence="4">
    <location>
        <begin position="1"/>
        <end position="20"/>
    </location>
</feature>
<dbReference type="Pfam" id="PF00023">
    <property type="entry name" value="Ank"/>
    <property type="match status" value="1"/>
</dbReference>
<feature type="repeat" description="ANK" evidence="3">
    <location>
        <begin position="13"/>
        <end position="45"/>
    </location>
</feature>
<sequence length="68" mass="7390">MAGSDVNEQGPANGMTPLHDAVQRGRVDVAKLLLEFDANPAIEDYAGRTPRDLVGNRPELLQLFSNLD</sequence>
<dbReference type="GO" id="GO:0085020">
    <property type="term" value="P:protein K6-linked ubiquitination"/>
    <property type="evidence" value="ECO:0007669"/>
    <property type="project" value="TreeGrafter"/>
</dbReference>
<dbReference type="Proteomes" id="UP000321083">
    <property type="component" value="Unassembled WGS sequence"/>
</dbReference>
<evidence type="ECO:0000313" key="6">
    <source>
        <dbReference type="Proteomes" id="UP000321083"/>
    </source>
</evidence>